<sequence>MKLPARQPFIYTVLISTATVLAVWFLGLRQDWSLFKDSLISLTILSTAFSSFLTVSLFQGVWMHDNFGRLIDHIKRVPFPDDFPELGTGDLDLNFDDDEGCGALLLGILAWLLVAVLAVALLWVFAAIAWAVFLVLAAVLYWIFFRALRFALRHGRECRGKLGLSVRYALTYTVVYSSWLYAILLAAHYLK</sequence>
<feature type="transmembrane region" description="Helical" evidence="1">
    <location>
        <begin position="103"/>
        <end position="122"/>
    </location>
</feature>
<comment type="caution">
    <text evidence="2">The sequence shown here is derived from an EMBL/GenBank/DDBJ whole genome shotgun (WGS) entry which is preliminary data.</text>
</comment>
<evidence type="ECO:0000313" key="2">
    <source>
        <dbReference type="EMBL" id="MBD2715990.1"/>
    </source>
</evidence>
<feature type="transmembrane region" description="Helical" evidence="1">
    <location>
        <begin position="9"/>
        <end position="27"/>
    </location>
</feature>
<feature type="transmembrane region" description="Helical" evidence="1">
    <location>
        <begin position="39"/>
        <end position="62"/>
    </location>
</feature>
<organism evidence="2 3">
    <name type="scientific">Hymenobacter duratus</name>
    <dbReference type="NCBI Taxonomy" id="2771356"/>
    <lineage>
        <taxon>Bacteria</taxon>
        <taxon>Pseudomonadati</taxon>
        <taxon>Bacteroidota</taxon>
        <taxon>Cytophagia</taxon>
        <taxon>Cytophagales</taxon>
        <taxon>Hymenobacteraceae</taxon>
        <taxon>Hymenobacter</taxon>
    </lineage>
</organism>
<proteinExistence type="predicted"/>
<dbReference type="EMBL" id="JACWZZ010000002">
    <property type="protein sequence ID" value="MBD2715990.1"/>
    <property type="molecule type" value="Genomic_DNA"/>
</dbReference>
<keyword evidence="1" id="KW-1133">Transmembrane helix</keyword>
<keyword evidence="1" id="KW-0472">Membrane</keyword>
<keyword evidence="3" id="KW-1185">Reference proteome</keyword>
<gene>
    <name evidence="2" type="ORF">IC231_13170</name>
</gene>
<evidence type="ECO:0000256" key="1">
    <source>
        <dbReference type="SAM" id="Phobius"/>
    </source>
</evidence>
<evidence type="ECO:0000313" key="3">
    <source>
        <dbReference type="Proteomes" id="UP000642468"/>
    </source>
</evidence>
<feature type="transmembrane region" description="Helical" evidence="1">
    <location>
        <begin position="128"/>
        <end position="148"/>
    </location>
</feature>
<dbReference type="RefSeq" id="WP_190784933.1">
    <property type="nucleotide sequence ID" value="NZ_JACWZZ010000002.1"/>
</dbReference>
<feature type="transmembrane region" description="Helical" evidence="1">
    <location>
        <begin position="169"/>
        <end position="190"/>
    </location>
</feature>
<protein>
    <submittedName>
        <fullName evidence="2">Uncharacterized protein</fullName>
    </submittedName>
</protein>
<dbReference type="Proteomes" id="UP000642468">
    <property type="component" value="Unassembled WGS sequence"/>
</dbReference>
<name>A0ABR8JKU3_9BACT</name>
<reference evidence="2 3" key="1">
    <citation type="submission" date="2020-09" db="EMBL/GenBank/DDBJ databases">
        <authorList>
            <person name="Kim M.K."/>
        </authorList>
    </citation>
    <scope>NUCLEOTIDE SEQUENCE [LARGE SCALE GENOMIC DNA]</scope>
    <source>
        <strain evidence="2 3">BT646</strain>
    </source>
</reference>
<keyword evidence="1" id="KW-0812">Transmembrane</keyword>
<accession>A0ABR8JKU3</accession>